<sequence>MNHFGEQLRILRENRKMSVNQLAMYSGVSAAGISRIENGKRGVPKPLTIKKKLAHALKVPYEDLMLLAGHIEQEQVHEMKPKYESMLKIYQTALQKDVEHLPIFDGDKWERLSAQDISQLNEYFLTLINQKKVNK</sequence>
<dbReference type="Proteomes" id="UP000464658">
    <property type="component" value="Chromosome"/>
</dbReference>
<dbReference type="AlphaFoldDB" id="A0A5S9MKE8"/>
<gene>
    <name evidence="2" type="primary">rghRB</name>
    <name evidence="2" type="ORF">BsIDN1_59570</name>
</gene>
<dbReference type="Gene3D" id="1.10.260.40">
    <property type="entry name" value="lambda repressor-like DNA-binding domains"/>
    <property type="match status" value="1"/>
</dbReference>
<name>A0A5S9MKE8_BACIA</name>
<evidence type="ECO:0000313" key="2">
    <source>
        <dbReference type="EMBL" id="BBP92339.1"/>
    </source>
</evidence>
<evidence type="ECO:0000313" key="3">
    <source>
        <dbReference type="Proteomes" id="UP000464658"/>
    </source>
</evidence>
<dbReference type="Pfam" id="PF13560">
    <property type="entry name" value="HTH_31"/>
    <property type="match status" value="1"/>
</dbReference>
<organism evidence="2 3">
    <name type="scientific">Bacillus safensis</name>
    <dbReference type="NCBI Taxonomy" id="561879"/>
    <lineage>
        <taxon>Bacteria</taxon>
        <taxon>Bacillati</taxon>
        <taxon>Bacillota</taxon>
        <taxon>Bacilli</taxon>
        <taxon>Bacillales</taxon>
        <taxon>Bacillaceae</taxon>
        <taxon>Bacillus</taxon>
    </lineage>
</organism>
<protein>
    <submittedName>
        <fullName evidence="2">Putative HTH-type transcriptional regulator RghRB</fullName>
    </submittedName>
</protein>
<evidence type="ECO:0000259" key="1">
    <source>
        <dbReference type="PROSITE" id="PS50943"/>
    </source>
</evidence>
<dbReference type="PROSITE" id="PS50943">
    <property type="entry name" value="HTH_CROC1"/>
    <property type="match status" value="1"/>
</dbReference>
<dbReference type="SMART" id="SM00530">
    <property type="entry name" value="HTH_XRE"/>
    <property type="match status" value="1"/>
</dbReference>
<feature type="domain" description="HTH cro/C1-type" evidence="1">
    <location>
        <begin position="8"/>
        <end position="64"/>
    </location>
</feature>
<dbReference type="EMBL" id="AP021906">
    <property type="protein sequence ID" value="BBP92339.1"/>
    <property type="molecule type" value="Genomic_DNA"/>
</dbReference>
<dbReference type="CDD" id="cd00093">
    <property type="entry name" value="HTH_XRE"/>
    <property type="match status" value="1"/>
</dbReference>
<proteinExistence type="predicted"/>
<dbReference type="GO" id="GO:0003677">
    <property type="term" value="F:DNA binding"/>
    <property type="evidence" value="ECO:0007669"/>
    <property type="project" value="InterPro"/>
</dbReference>
<dbReference type="InterPro" id="IPR010982">
    <property type="entry name" value="Lambda_DNA-bd_dom_sf"/>
</dbReference>
<accession>A0A5S9MKE8</accession>
<reference evidence="2 3" key="1">
    <citation type="submission" date="2019-12" db="EMBL/GenBank/DDBJ databases">
        <title>Full genome sequence of a Bacillus safensis strain isolated from commercially available natto in Indonesia.</title>
        <authorList>
            <person name="Yoshida M."/>
            <person name="Uomi M."/>
            <person name="Waturangi D."/>
            <person name="Ekaputri J.J."/>
            <person name="Setiamarga D.H.E."/>
        </authorList>
    </citation>
    <scope>NUCLEOTIDE SEQUENCE [LARGE SCALE GENOMIC DNA]</scope>
    <source>
        <strain evidence="2 3">IDN1</strain>
    </source>
</reference>
<dbReference type="InterPro" id="IPR001387">
    <property type="entry name" value="Cro/C1-type_HTH"/>
</dbReference>
<dbReference type="SUPFAM" id="SSF47413">
    <property type="entry name" value="lambda repressor-like DNA-binding domains"/>
    <property type="match status" value="1"/>
</dbReference>